<dbReference type="PANTHER" id="PTHR46624:SF3">
    <property type="entry name" value="ZINC FINGER FYVE DOMAIN-CONTAINING PROTEIN 1"/>
    <property type="match status" value="1"/>
</dbReference>
<evidence type="ECO:0000313" key="1">
    <source>
        <dbReference type="Proteomes" id="UP000694915"/>
    </source>
</evidence>
<sequence length="195" mass="22054">MSAQASPAEKGLNPGLLCQESYACSGTDEAVFECDECCSLQCLRCEEELHRQERLRNHERIRLKAGHVPYCDPCKGPNGHSPGVRQRAAVRCQTCKINLCLECQKRTHSGGNKRRHPITVYHVSKVQEPLEGDEMDEETKRKKMTERVVSFLLVDENEAIQTCIKLSAVCTALREPLMQHKRDSSQMLRSKNTGE</sequence>
<name>A0ABM1URU9_MICOH</name>
<dbReference type="PANTHER" id="PTHR46624">
    <property type="entry name" value="AGAP002036-PA"/>
    <property type="match status" value="1"/>
</dbReference>
<organism evidence="1 2">
    <name type="scientific">Microtus ochrogaster</name>
    <name type="common">Prairie vole</name>
    <dbReference type="NCBI Taxonomy" id="79684"/>
    <lineage>
        <taxon>Eukaryota</taxon>
        <taxon>Metazoa</taxon>
        <taxon>Chordata</taxon>
        <taxon>Craniata</taxon>
        <taxon>Vertebrata</taxon>
        <taxon>Euteleostomi</taxon>
        <taxon>Mammalia</taxon>
        <taxon>Eutheria</taxon>
        <taxon>Euarchontoglires</taxon>
        <taxon>Glires</taxon>
        <taxon>Rodentia</taxon>
        <taxon>Myomorpha</taxon>
        <taxon>Muroidea</taxon>
        <taxon>Cricetidae</taxon>
        <taxon>Arvicolinae</taxon>
        <taxon>Microtus</taxon>
    </lineage>
</organism>
<dbReference type="GeneID" id="101988098"/>
<keyword evidence="1" id="KW-1185">Reference proteome</keyword>
<dbReference type="Pfam" id="PF22586">
    <property type="entry name" value="ANCHR-like_BBOX"/>
    <property type="match status" value="1"/>
</dbReference>
<dbReference type="Proteomes" id="UP000694915">
    <property type="component" value="Unplaced"/>
</dbReference>
<evidence type="ECO:0000313" key="2">
    <source>
        <dbReference type="RefSeq" id="XP_026644711.1"/>
    </source>
</evidence>
<protein>
    <submittedName>
        <fullName evidence="2">Zinc finger FYVE domain-containing protein 1-like</fullName>
    </submittedName>
</protein>
<reference evidence="2" key="1">
    <citation type="submission" date="2025-08" db="UniProtKB">
        <authorList>
            <consortium name="RefSeq"/>
        </authorList>
    </citation>
    <scope>IDENTIFICATION</scope>
</reference>
<proteinExistence type="predicted"/>
<gene>
    <name evidence="2" type="primary">LOC101988098</name>
</gene>
<dbReference type="InterPro" id="IPR042427">
    <property type="entry name" value="ZFYV1"/>
</dbReference>
<accession>A0ABM1URU9</accession>
<dbReference type="RefSeq" id="XP_026644711.1">
    <property type="nucleotide sequence ID" value="XM_026788910.1"/>
</dbReference>